<keyword evidence="2" id="KW-1185">Reference proteome</keyword>
<evidence type="ECO:0000313" key="2">
    <source>
        <dbReference type="Proteomes" id="UP000320643"/>
    </source>
</evidence>
<reference evidence="1 2" key="1">
    <citation type="submission" date="2019-07" db="EMBL/GenBank/DDBJ databases">
        <title>Flavobacterium sp. nov., isolated from glacier ice.</title>
        <authorList>
            <person name="Liu Q."/>
            <person name="Xin Y.-H."/>
        </authorList>
    </citation>
    <scope>NUCLEOTIDE SEQUENCE [LARGE SCALE GENOMIC DNA]</scope>
    <source>
        <strain evidence="1 2">ZT4R6</strain>
    </source>
</reference>
<proteinExistence type="predicted"/>
<dbReference type="EMBL" id="VJVZ01000007">
    <property type="protein sequence ID" value="TRW23833.1"/>
    <property type="molecule type" value="Genomic_DNA"/>
</dbReference>
<gene>
    <name evidence="1" type="ORF">FMM05_11765</name>
</gene>
<name>A0A552V038_9FLAO</name>
<dbReference type="OrthoDB" id="1377090at2"/>
<protein>
    <submittedName>
        <fullName evidence="1">Uncharacterized protein</fullName>
    </submittedName>
</protein>
<dbReference type="RefSeq" id="WP_143373581.1">
    <property type="nucleotide sequence ID" value="NZ_VJVZ01000007.1"/>
</dbReference>
<dbReference type="Proteomes" id="UP000320643">
    <property type="component" value="Unassembled WGS sequence"/>
</dbReference>
<dbReference type="AlphaFoldDB" id="A0A552V038"/>
<comment type="caution">
    <text evidence="1">The sequence shown here is derived from an EMBL/GenBank/DDBJ whole genome shotgun (WGS) entry which is preliminary data.</text>
</comment>
<organism evidence="1 2">
    <name type="scientific">Flavobacterium zepuense</name>
    <dbReference type="NCBI Taxonomy" id="2593302"/>
    <lineage>
        <taxon>Bacteria</taxon>
        <taxon>Pseudomonadati</taxon>
        <taxon>Bacteroidota</taxon>
        <taxon>Flavobacteriia</taxon>
        <taxon>Flavobacteriales</taxon>
        <taxon>Flavobacteriaceae</taxon>
        <taxon>Flavobacterium</taxon>
    </lineage>
</organism>
<evidence type="ECO:0000313" key="1">
    <source>
        <dbReference type="EMBL" id="TRW23833.1"/>
    </source>
</evidence>
<sequence>MRTFIIVALTALLLYGYKIFKFLKNNVKKIEKVPFKEQLEIFKAIGFKINKEIPEGYLLSLHDTTEYENNPYNLLYLVLGSFTEDDSYAPITNNCWHFDAECINDHGDYATIIENIGRISNGELNFKNVKDYVDIEEMQAWVSFVLNDDAYKWNFKVDDDWVDGAVFENLQNLTEKYQTKGRFTNYGLGQDCIIGYLTNSQFAEFKQRTNLDIQWLEGSQIN</sequence>
<accession>A0A552V038</accession>